<dbReference type="PANTHER" id="PTHR31126:SF1">
    <property type="entry name" value="TYROSINE SPECIFIC PROTEIN PHOSPHATASES DOMAIN-CONTAINING PROTEIN"/>
    <property type="match status" value="1"/>
</dbReference>
<dbReference type="InterPro" id="IPR016130">
    <property type="entry name" value="Tyr_Pase_AS"/>
</dbReference>
<feature type="domain" description="Tyrosine specific protein phosphatases" evidence="2">
    <location>
        <begin position="114"/>
        <end position="150"/>
    </location>
</feature>
<sequence length="245" mass="26294">MDSTVRIAVDGTFNLREPAGYPAAHGVTRSGVLYRSDGLKGLTDRGRAELAELGVHTIIDLRDDFEREVQPDAIDDLEIETVHIPVYEGSAAANSGPGITLPSMYESIVVEHGEVVVRALRLIASPDAGPVLVHCTAGKDRTGIVIALALRAVGVAPDVVIADYARSESNLAGEWLEAMVALTSRFGIADTPELRGIMGSTPAEVMAELLRLIDERYGSVTDYLLSQGFTADDVRLLETKLVRRA</sequence>
<dbReference type="EMBL" id="BAABCN010000002">
    <property type="protein sequence ID" value="GAA3871640.1"/>
    <property type="molecule type" value="Genomic_DNA"/>
</dbReference>
<dbReference type="SUPFAM" id="SSF52799">
    <property type="entry name" value="(Phosphotyrosine protein) phosphatases II"/>
    <property type="match status" value="1"/>
</dbReference>
<comment type="similarity">
    <text evidence="1">Belongs to the protein-tyrosine phosphatase family.</text>
</comment>
<dbReference type="InterPro" id="IPR029021">
    <property type="entry name" value="Prot-tyrosine_phosphatase-like"/>
</dbReference>
<dbReference type="Proteomes" id="UP001501803">
    <property type="component" value="Unassembled WGS sequence"/>
</dbReference>
<dbReference type="InterPro" id="IPR000387">
    <property type="entry name" value="Tyr_Pase_dom"/>
</dbReference>
<protein>
    <submittedName>
        <fullName evidence="3">Tyrosine-protein phosphatase PtbB</fullName>
    </submittedName>
</protein>
<dbReference type="RefSeq" id="WP_345063716.1">
    <property type="nucleotide sequence ID" value="NZ_BAABCN010000002.1"/>
</dbReference>
<evidence type="ECO:0000256" key="1">
    <source>
        <dbReference type="ARBA" id="ARBA00009580"/>
    </source>
</evidence>
<dbReference type="PROSITE" id="PS00383">
    <property type="entry name" value="TYR_PHOSPHATASE_1"/>
    <property type="match status" value="1"/>
</dbReference>
<reference evidence="4" key="1">
    <citation type="journal article" date="2019" name="Int. J. Syst. Evol. Microbiol.">
        <title>The Global Catalogue of Microorganisms (GCM) 10K type strain sequencing project: providing services to taxonomists for standard genome sequencing and annotation.</title>
        <authorList>
            <consortium name="The Broad Institute Genomics Platform"/>
            <consortium name="The Broad Institute Genome Sequencing Center for Infectious Disease"/>
            <person name="Wu L."/>
            <person name="Ma J."/>
        </authorList>
    </citation>
    <scope>NUCLEOTIDE SEQUENCE [LARGE SCALE GENOMIC DNA]</scope>
    <source>
        <strain evidence="4">JCM 17021</strain>
    </source>
</reference>
<organism evidence="3 4">
    <name type="scientific">Leifsonia kafniensis</name>
    <dbReference type="NCBI Taxonomy" id="475957"/>
    <lineage>
        <taxon>Bacteria</taxon>
        <taxon>Bacillati</taxon>
        <taxon>Actinomycetota</taxon>
        <taxon>Actinomycetes</taxon>
        <taxon>Micrococcales</taxon>
        <taxon>Microbacteriaceae</taxon>
        <taxon>Leifsonia</taxon>
    </lineage>
</organism>
<name>A0ABP7KCQ4_9MICO</name>
<evidence type="ECO:0000313" key="3">
    <source>
        <dbReference type="EMBL" id="GAA3871640.1"/>
    </source>
</evidence>
<evidence type="ECO:0000313" key="4">
    <source>
        <dbReference type="Proteomes" id="UP001501803"/>
    </source>
</evidence>
<gene>
    <name evidence="3" type="primary">ptbB</name>
    <name evidence="3" type="ORF">GCM10022381_13410</name>
</gene>
<comment type="caution">
    <text evidence="3">The sequence shown here is derived from an EMBL/GenBank/DDBJ whole genome shotgun (WGS) entry which is preliminary data.</text>
</comment>
<dbReference type="Pfam" id="PF13350">
    <property type="entry name" value="Y_phosphatase3"/>
    <property type="match status" value="1"/>
</dbReference>
<dbReference type="InterPro" id="IPR026893">
    <property type="entry name" value="Tyr/Ser_Pase_IphP-type"/>
</dbReference>
<keyword evidence="4" id="KW-1185">Reference proteome</keyword>
<dbReference type="Gene3D" id="3.90.190.10">
    <property type="entry name" value="Protein tyrosine phosphatase superfamily"/>
    <property type="match status" value="1"/>
</dbReference>
<accession>A0ABP7KCQ4</accession>
<proteinExistence type="inferred from homology"/>
<evidence type="ECO:0000259" key="2">
    <source>
        <dbReference type="PROSITE" id="PS50056"/>
    </source>
</evidence>
<dbReference type="PROSITE" id="PS50056">
    <property type="entry name" value="TYR_PHOSPHATASE_2"/>
    <property type="match status" value="1"/>
</dbReference>
<dbReference type="PANTHER" id="PTHR31126">
    <property type="entry name" value="TYROSINE-PROTEIN PHOSPHATASE"/>
    <property type="match status" value="1"/>
</dbReference>